<dbReference type="NCBIfam" id="NF041918">
    <property type="entry name" value="SAMP1"/>
    <property type="match status" value="1"/>
</dbReference>
<comment type="caution">
    <text evidence="1">The sequence shown here is derived from an EMBL/GenBank/DDBJ whole genome shotgun (WGS) entry which is preliminary data.</text>
</comment>
<protein>
    <submittedName>
        <fullName evidence="1">Sulfur carrier protein slr0821</fullName>
    </submittedName>
</protein>
<accession>A0AA35QV64</accession>
<dbReference type="Gene3D" id="3.10.20.30">
    <property type="match status" value="1"/>
</dbReference>
<dbReference type="CDD" id="cd17074">
    <property type="entry name" value="Ubl_CysO_like"/>
    <property type="match status" value="1"/>
</dbReference>
<dbReference type="InterPro" id="IPR003749">
    <property type="entry name" value="ThiS/MoaD-like"/>
</dbReference>
<dbReference type="PANTHER" id="PTHR38031">
    <property type="entry name" value="SULFUR CARRIER PROTEIN SLR0821-RELATED"/>
    <property type="match status" value="1"/>
</dbReference>
<dbReference type="Pfam" id="PF02597">
    <property type="entry name" value="ThiS"/>
    <property type="match status" value="1"/>
</dbReference>
<evidence type="ECO:0000313" key="2">
    <source>
        <dbReference type="Proteomes" id="UP001174909"/>
    </source>
</evidence>
<proteinExistence type="predicted"/>
<dbReference type="InterPro" id="IPR010038">
    <property type="entry name" value="MoaD_arc-typ"/>
</dbReference>
<dbReference type="NCBIfam" id="TIGR01687">
    <property type="entry name" value="moaD_arch"/>
    <property type="match status" value="1"/>
</dbReference>
<dbReference type="InterPro" id="IPR012675">
    <property type="entry name" value="Beta-grasp_dom_sf"/>
</dbReference>
<keyword evidence="2" id="KW-1185">Reference proteome</keyword>
<dbReference type="InterPro" id="IPR052045">
    <property type="entry name" value="Sulfur_Carrier/Prot_Modifier"/>
</dbReference>
<dbReference type="PANTHER" id="PTHR38031:SF1">
    <property type="entry name" value="SULFUR CARRIER PROTEIN CYSO"/>
    <property type="match status" value="1"/>
</dbReference>
<organism evidence="1 2">
    <name type="scientific">Geodia barretti</name>
    <name type="common">Barrett's horny sponge</name>
    <dbReference type="NCBI Taxonomy" id="519541"/>
    <lineage>
        <taxon>Eukaryota</taxon>
        <taxon>Metazoa</taxon>
        <taxon>Porifera</taxon>
        <taxon>Demospongiae</taxon>
        <taxon>Heteroscleromorpha</taxon>
        <taxon>Tetractinellida</taxon>
        <taxon>Astrophorina</taxon>
        <taxon>Geodiidae</taxon>
        <taxon>Geodia</taxon>
    </lineage>
</organism>
<dbReference type="EMBL" id="CASHTH010000144">
    <property type="protein sequence ID" value="CAI7992392.1"/>
    <property type="molecule type" value="Genomic_DNA"/>
</dbReference>
<reference evidence="1" key="1">
    <citation type="submission" date="2023-03" db="EMBL/GenBank/DDBJ databases">
        <authorList>
            <person name="Steffen K."/>
            <person name="Cardenas P."/>
        </authorList>
    </citation>
    <scope>NUCLEOTIDE SEQUENCE</scope>
</reference>
<dbReference type="Proteomes" id="UP001174909">
    <property type="component" value="Unassembled WGS sequence"/>
</dbReference>
<gene>
    <name evidence="1" type="ORF">GBAR_LOCUS980</name>
</gene>
<dbReference type="InterPro" id="IPR016155">
    <property type="entry name" value="Mopterin_synth/thiamin_S_b"/>
</dbReference>
<sequence length="92" mass="9693">MSISVRIPTPLRRVTDGADKVDADGATLEELIGSLESQYPGIKARLCDEEGALRNFVNVYVNGEDVRFLDGLGTATKTGDEVSIVPAVAGGN</sequence>
<dbReference type="SUPFAM" id="SSF54285">
    <property type="entry name" value="MoaD/ThiS"/>
    <property type="match status" value="1"/>
</dbReference>
<name>A0AA35QV64_GEOBA</name>
<evidence type="ECO:0000313" key="1">
    <source>
        <dbReference type="EMBL" id="CAI7992392.1"/>
    </source>
</evidence>
<dbReference type="InterPro" id="IPR054834">
    <property type="entry name" value="SAMP1_3"/>
</dbReference>
<dbReference type="AlphaFoldDB" id="A0AA35QV64"/>